<dbReference type="Pfam" id="PF03724">
    <property type="entry name" value="META"/>
    <property type="match status" value="1"/>
</dbReference>
<dbReference type="PROSITE" id="PS51257">
    <property type="entry name" value="PROKAR_LIPOPROTEIN"/>
    <property type="match status" value="1"/>
</dbReference>
<dbReference type="Gene3D" id="2.40.128.270">
    <property type="match status" value="1"/>
</dbReference>
<evidence type="ECO:0000313" key="2">
    <source>
        <dbReference type="EMBL" id="SFD02603.1"/>
    </source>
</evidence>
<feature type="domain" description="DUF306" evidence="1">
    <location>
        <begin position="66"/>
        <end position="139"/>
    </location>
</feature>
<dbReference type="InterPro" id="IPR038670">
    <property type="entry name" value="HslJ-like_sf"/>
</dbReference>
<dbReference type="InterPro" id="IPR005184">
    <property type="entry name" value="DUF306_Meta_HslJ"/>
</dbReference>
<evidence type="ECO:0000259" key="1">
    <source>
        <dbReference type="Pfam" id="PF03724"/>
    </source>
</evidence>
<reference evidence="2 3" key="1">
    <citation type="submission" date="2016-10" db="EMBL/GenBank/DDBJ databases">
        <authorList>
            <person name="de Groot N.N."/>
        </authorList>
    </citation>
    <scope>NUCLEOTIDE SEQUENCE [LARGE SCALE GENOMIC DNA]</scope>
    <source>
        <strain evidence="2 3">DSM 26130</strain>
    </source>
</reference>
<organism evidence="2 3">
    <name type="scientific">Spirosoma endophyticum</name>
    <dbReference type="NCBI Taxonomy" id="662367"/>
    <lineage>
        <taxon>Bacteria</taxon>
        <taxon>Pseudomonadati</taxon>
        <taxon>Bacteroidota</taxon>
        <taxon>Cytophagia</taxon>
        <taxon>Cytophagales</taxon>
        <taxon>Cytophagaceae</taxon>
        <taxon>Spirosoma</taxon>
    </lineage>
</organism>
<evidence type="ECO:0000313" key="3">
    <source>
        <dbReference type="Proteomes" id="UP000198598"/>
    </source>
</evidence>
<protein>
    <submittedName>
        <fullName evidence="2">META domain-containing protein</fullName>
    </submittedName>
</protein>
<dbReference type="EMBL" id="FOLQ01000003">
    <property type="protein sequence ID" value="SFD02603.1"/>
    <property type="molecule type" value="Genomic_DNA"/>
</dbReference>
<proteinExistence type="predicted"/>
<keyword evidence="3" id="KW-1185">Reference proteome</keyword>
<dbReference type="Proteomes" id="UP000198598">
    <property type="component" value="Unassembled WGS sequence"/>
</dbReference>
<dbReference type="AlphaFoldDB" id="A0A1I1P6I2"/>
<sequence>MKTWLLISVATLLMSFSGCDREAAVEPVNVDQLLGSWKLVEPGSYDVTLVIEPVVQTWEKLPVQLFSLSGKSAVNTYNSSLNYTDRSKPAITISAIGATKMAGSSNAMQFEQAYFANLKAVNRYELTSKNKLRLYYDSTQTGMLVYEKTN</sequence>
<dbReference type="RefSeq" id="WP_093825295.1">
    <property type="nucleotide sequence ID" value="NZ_FOLQ01000003.1"/>
</dbReference>
<name>A0A1I1P6I2_9BACT</name>
<dbReference type="OrthoDB" id="953642at2"/>
<gene>
    <name evidence="2" type="ORF">SAMN05216167_10334</name>
</gene>
<dbReference type="STRING" id="662367.SAMN05216167_10334"/>
<accession>A0A1I1P6I2</accession>